<dbReference type="Proteomes" id="UP000031914">
    <property type="component" value="Chromosome"/>
</dbReference>
<gene>
    <name evidence="1" type="ORF">CH64_640</name>
</gene>
<organism evidence="1 2">
    <name type="scientific">Yersinia rohdei</name>
    <dbReference type="NCBI Taxonomy" id="29485"/>
    <lineage>
        <taxon>Bacteria</taxon>
        <taxon>Pseudomonadati</taxon>
        <taxon>Pseudomonadota</taxon>
        <taxon>Gammaproteobacteria</taxon>
        <taxon>Enterobacterales</taxon>
        <taxon>Yersiniaceae</taxon>
        <taxon>Yersinia</taxon>
    </lineage>
</organism>
<name>A0ABM5S8F0_YERRO</name>
<accession>A0ABM5S8F0</accession>
<sequence length="45" mass="4835">MPVFNSSNSIRVTRVAVFIMVSCSRLGCCGQSTPEHEMSATQGKS</sequence>
<evidence type="ECO:0000313" key="2">
    <source>
        <dbReference type="Proteomes" id="UP000031914"/>
    </source>
</evidence>
<reference evidence="1 2" key="1">
    <citation type="journal article" date="2015" name="Genome Announc.">
        <title>Thirty-Two Complete Genome Assemblies of Nine Yersinia Species, Including Y. pestis, Y. pseudotuberculosis, and Y. enterocolitica.</title>
        <authorList>
            <person name="Johnson S.L."/>
            <person name="Daligault H.E."/>
            <person name="Davenport K.W."/>
            <person name="Jaissle J."/>
            <person name="Frey K.G."/>
            <person name="Ladner J.T."/>
            <person name="Broomall S.M."/>
            <person name="Bishop-Lilly K.A."/>
            <person name="Bruce D.C."/>
            <person name="Coyne S.R."/>
            <person name="Gibbons H.S."/>
            <person name="Lo C.C."/>
            <person name="Munk A.C."/>
            <person name="Rosenzweig C.N."/>
            <person name="Koroleva G.I."/>
            <person name="Palacios G.F."/>
            <person name="Redden C.L."/>
            <person name="Xu Y."/>
            <person name="Minogue T.D."/>
            <person name="Chain P.S."/>
        </authorList>
    </citation>
    <scope>NUCLEOTIDE SEQUENCE [LARGE SCALE GENOMIC DNA]</scope>
    <source>
        <strain evidence="1 2">YRA</strain>
    </source>
</reference>
<evidence type="ECO:0000313" key="1">
    <source>
        <dbReference type="EMBL" id="AJJ09525.1"/>
    </source>
</evidence>
<proteinExistence type="predicted"/>
<keyword evidence="1" id="KW-0449">Lipoprotein</keyword>
<keyword evidence="2" id="KW-1185">Reference proteome</keyword>
<protein>
    <submittedName>
        <fullName evidence="1">Lipoprotein</fullName>
    </submittedName>
</protein>
<dbReference type="EMBL" id="CP009787">
    <property type="protein sequence ID" value="AJJ09525.1"/>
    <property type="molecule type" value="Genomic_DNA"/>
</dbReference>